<feature type="transmembrane region" description="Helical" evidence="1">
    <location>
        <begin position="39"/>
        <end position="58"/>
    </location>
</feature>
<evidence type="ECO:0000256" key="1">
    <source>
        <dbReference type="SAM" id="Phobius"/>
    </source>
</evidence>
<accession>A0ABX6GR66</accession>
<evidence type="ECO:0000313" key="3">
    <source>
        <dbReference type="Proteomes" id="UP000430368"/>
    </source>
</evidence>
<dbReference type="Proteomes" id="UP000430368">
    <property type="component" value="Chromosome"/>
</dbReference>
<dbReference type="EMBL" id="CP041764">
    <property type="protein sequence ID" value="QHA88766.1"/>
    <property type="molecule type" value="Genomic_DNA"/>
</dbReference>
<protein>
    <submittedName>
        <fullName evidence="2">Uncharacterized protein</fullName>
    </submittedName>
</protein>
<organism evidence="2 3">
    <name type="scientific">Serratia rhizosphaerae</name>
    <dbReference type="NCBI Taxonomy" id="2597702"/>
    <lineage>
        <taxon>Bacteria</taxon>
        <taxon>Pseudomonadati</taxon>
        <taxon>Pseudomonadota</taxon>
        <taxon>Gammaproteobacteria</taxon>
        <taxon>Enterobacterales</taxon>
        <taxon>Yersiniaceae</taxon>
        <taxon>Serratia</taxon>
    </lineage>
</organism>
<keyword evidence="1" id="KW-0472">Membrane</keyword>
<evidence type="ECO:0000313" key="2">
    <source>
        <dbReference type="EMBL" id="QHA88766.1"/>
    </source>
</evidence>
<reference evidence="2 3" key="1">
    <citation type="submission" date="2019-07" db="EMBL/GenBank/DDBJ databases">
        <title>Serratia dokdonensis sp. nov., an elicitor of systemic resistance in Nicotiana Tabacum.</title>
        <authorList>
            <person name="Son J.-S."/>
            <person name="Hwang Y.-J."/>
            <person name="Lee S.-Y."/>
            <person name="Ghim S.-Y."/>
        </authorList>
    </citation>
    <scope>NUCLEOTIDE SEQUENCE [LARGE SCALE GENOMIC DNA]</scope>
    <source>
        <strain evidence="2 3">KUDC3025</strain>
    </source>
</reference>
<keyword evidence="3" id="KW-1185">Reference proteome</keyword>
<sequence length="69" mass="7631">MKSKIFRLIRKVLSEISGALVISALVIAIFIAIFANEGIMRIVAPVIVFAVGLLLYWLSSLIADKKDRD</sequence>
<proteinExistence type="predicted"/>
<name>A0ABX6GR66_9GAMM</name>
<gene>
    <name evidence="2" type="ORF">FO014_18285</name>
</gene>
<feature type="transmembrane region" description="Helical" evidence="1">
    <location>
        <begin position="12"/>
        <end position="33"/>
    </location>
</feature>
<keyword evidence="1" id="KW-1133">Transmembrane helix</keyword>
<dbReference type="RefSeq" id="WP_160030529.1">
    <property type="nucleotide sequence ID" value="NZ_CP041764.1"/>
</dbReference>
<keyword evidence="1" id="KW-0812">Transmembrane</keyword>